<dbReference type="STRING" id="314608.KT99_02857"/>
<reference evidence="2 3" key="1">
    <citation type="submission" date="2007-10" db="EMBL/GenBank/DDBJ databases">
        <authorList>
            <person name="Yayanos A."/>
            <person name="Ferriera S."/>
            <person name="Johnson J."/>
            <person name="Kravitz S."/>
            <person name="Halpern A."/>
            <person name="Remington K."/>
            <person name="Beeson K."/>
            <person name="Tran B."/>
            <person name="Rogers Y.-H."/>
            <person name="Friedman R."/>
            <person name="Venter J.C."/>
        </authorList>
    </citation>
    <scope>NUCLEOTIDE SEQUENCE [LARGE SCALE GENOMIC DNA]</scope>
    <source>
        <strain evidence="2 3">KT99</strain>
    </source>
</reference>
<organism evidence="2 3">
    <name type="scientific">Shewanella benthica KT99</name>
    <dbReference type="NCBI Taxonomy" id="314608"/>
    <lineage>
        <taxon>Bacteria</taxon>
        <taxon>Pseudomonadati</taxon>
        <taxon>Pseudomonadota</taxon>
        <taxon>Gammaproteobacteria</taxon>
        <taxon>Alteromonadales</taxon>
        <taxon>Shewanellaceae</taxon>
        <taxon>Shewanella</taxon>
    </lineage>
</organism>
<name>A9CY69_9GAMM</name>
<comment type="caution">
    <text evidence="2">The sequence shown here is derived from an EMBL/GenBank/DDBJ whole genome shotgun (WGS) entry which is preliminary data.</text>
</comment>
<evidence type="ECO:0000313" key="3">
    <source>
        <dbReference type="Proteomes" id="UP000005839"/>
    </source>
</evidence>
<sequence length="60" mass="6182">MKMKHTHLLAGLAIAAATMPALAAEDTTQNPYAVSILAGLESYPDSESSSMSRGGGLSFI</sequence>
<proteinExistence type="predicted"/>
<dbReference type="Proteomes" id="UP000005839">
    <property type="component" value="Unassembled WGS sequence"/>
</dbReference>
<keyword evidence="1" id="KW-0732">Signal</keyword>
<dbReference type="AlphaFoldDB" id="A9CY69"/>
<evidence type="ECO:0000313" key="2">
    <source>
        <dbReference type="EMBL" id="EDQ02418.1"/>
    </source>
</evidence>
<gene>
    <name evidence="2" type="ORF">KT99_02857</name>
</gene>
<dbReference type="EMBL" id="ABIC01000003">
    <property type="protein sequence ID" value="EDQ02418.1"/>
    <property type="molecule type" value="Genomic_DNA"/>
</dbReference>
<feature type="signal peptide" evidence="1">
    <location>
        <begin position="1"/>
        <end position="23"/>
    </location>
</feature>
<evidence type="ECO:0000256" key="1">
    <source>
        <dbReference type="SAM" id="SignalP"/>
    </source>
</evidence>
<accession>A9CY69</accession>
<keyword evidence="3" id="KW-1185">Reference proteome</keyword>
<feature type="chain" id="PRO_5002736843" evidence="1">
    <location>
        <begin position="24"/>
        <end position="60"/>
    </location>
</feature>
<protein>
    <submittedName>
        <fullName evidence="2">Uncharacterized protein</fullName>
    </submittedName>
</protein>